<reference evidence="5" key="2">
    <citation type="journal article" date="2021" name="Sci. Rep.">
        <title>The distribution of antibiotic resistance genes in chicken gut microbiota commensals.</title>
        <authorList>
            <person name="Juricova H."/>
            <person name="Matiasovicova J."/>
            <person name="Kubasova T."/>
            <person name="Cejkova D."/>
            <person name="Rychlik I."/>
        </authorList>
    </citation>
    <scope>NUCLEOTIDE SEQUENCE</scope>
    <source>
        <strain evidence="5">An824</strain>
    </source>
</reference>
<dbReference type="InterPro" id="IPR050330">
    <property type="entry name" value="Bact_OuterMem_StrucFunc"/>
</dbReference>
<dbReference type="Proteomes" id="UP000706891">
    <property type="component" value="Unassembled WGS sequence"/>
</dbReference>
<dbReference type="InterPro" id="IPR006665">
    <property type="entry name" value="OmpA-like"/>
</dbReference>
<sequence>MKKIKVLLVALLATATLGATAQTAPDGSEFNGHWFVSAHGGMQYTLGEASFGDLLSPTVQVAGGYQFTPWLAARLSVGSWQSKGGFNGYMLNGVATNTTYKYNYVAPAVDVMFNLSNAIFGYNPDRVFNVSAFVGGGANVGFGNGEANDLAAAGYDMRYNWTGTKVRAVGRGGLDLDFRVSERVSLGIEGSANVLTDHYNSKKAGNADWYFNVMAGITIRLGKTRKPAPEPVEPVAVPAPVVEQKPEPRPEPKPEPKPVDKGMRRDVFFKINSSEVTDAEMAKIKELALYLNNHNDAVVEITGYADAGTGTPSINERLSAKRAEAVKRILVGDCGIDVSRVRVSHKGDTVQPFAENDMNRVSICIISN</sequence>
<evidence type="ECO:0000313" key="6">
    <source>
        <dbReference type="Proteomes" id="UP000706891"/>
    </source>
</evidence>
<evidence type="ECO:0000256" key="1">
    <source>
        <dbReference type="PROSITE-ProRule" id="PRU00473"/>
    </source>
</evidence>
<protein>
    <submittedName>
        <fullName evidence="5">OmpA family protein</fullName>
    </submittedName>
</protein>
<feature type="region of interest" description="Disordered" evidence="2">
    <location>
        <begin position="225"/>
        <end position="263"/>
    </location>
</feature>
<feature type="chain" id="PRO_5037335469" evidence="3">
    <location>
        <begin position="22"/>
        <end position="368"/>
    </location>
</feature>
<accession>A0A938WUB3</accession>
<evidence type="ECO:0000313" key="5">
    <source>
        <dbReference type="EMBL" id="MBM6674279.1"/>
    </source>
</evidence>
<feature type="compositionally biased region" description="Low complexity" evidence="2">
    <location>
        <begin position="233"/>
        <end position="243"/>
    </location>
</feature>
<dbReference type="EMBL" id="JACJJG010000065">
    <property type="protein sequence ID" value="MBM6674279.1"/>
    <property type="molecule type" value="Genomic_DNA"/>
</dbReference>
<feature type="domain" description="OmpA-like" evidence="4">
    <location>
        <begin position="256"/>
        <end position="368"/>
    </location>
</feature>
<dbReference type="PANTHER" id="PTHR30329">
    <property type="entry name" value="STATOR ELEMENT OF FLAGELLAR MOTOR COMPLEX"/>
    <property type="match status" value="1"/>
</dbReference>
<evidence type="ECO:0000259" key="4">
    <source>
        <dbReference type="PROSITE" id="PS51123"/>
    </source>
</evidence>
<dbReference type="PROSITE" id="PS51123">
    <property type="entry name" value="OMPA_2"/>
    <property type="match status" value="1"/>
</dbReference>
<dbReference type="CDD" id="cd07185">
    <property type="entry name" value="OmpA_C-like"/>
    <property type="match status" value="1"/>
</dbReference>
<dbReference type="RefSeq" id="WP_205105459.1">
    <property type="nucleotide sequence ID" value="NZ_JACJJG010000065.1"/>
</dbReference>
<keyword evidence="3" id="KW-0732">Signal</keyword>
<dbReference type="AlphaFoldDB" id="A0A938WUB3"/>
<name>A0A938WUB3_9BACT</name>
<comment type="caution">
    <text evidence="5">The sequence shown here is derived from an EMBL/GenBank/DDBJ whole genome shotgun (WGS) entry which is preliminary data.</text>
</comment>
<feature type="compositionally biased region" description="Basic and acidic residues" evidence="2">
    <location>
        <begin position="244"/>
        <end position="263"/>
    </location>
</feature>
<reference evidence="5" key="1">
    <citation type="submission" date="2020-08" db="EMBL/GenBank/DDBJ databases">
        <authorList>
            <person name="Cejkova D."/>
            <person name="Kubasova T."/>
            <person name="Jahodarova E."/>
            <person name="Rychlik I."/>
        </authorList>
    </citation>
    <scope>NUCLEOTIDE SEQUENCE</scope>
    <source>
        <strain evidence="5">An824</strain>
    </source>
</reference>
<dbReference type="Gene3D" id="3.30.1330.60">
    <property type="entry name" value="OmpA-like domain"/>
    <property type="match status" value="1"/>
</dbReference>
<evidence type="ECO:0000256" key="2">
    <source>
        <dbReference type="SAM" id="MobiDB-lite"/>
    </source>
</evidence>
<proteinExistence type="predicted"/>
<dbReference type="InterPro" id="IPR036737">
    <property type="entry name" value="OmpA-like_sf"/>
</dbReference>
<evidence type="ECO:0000256" key="3">
    <source>
        <dbReference type="SAM" id="SignalP"/>
    </source>
</evidence>
<gene>
    <name evidence="5" type="ORF">H6A34_10380</name>
</gene>
<keyword evidence="6" id="KW-1185">Reference proteome</keyword>
<dbReference type="Pfam" id="PF00691">
    <property type="entry name" value="OmpA"/>
    <property type="match status" value="1"/>
</dbReference>
<dbReference type="GO" id="GO:0016020">
    <property type="term" value="C:membrane"/>
    <property type="evidence" value="ECO:0007669"/>
    <property type="project" value="UniProtKB-UniRule"/>
</dbReference>
<feature type="signal peptide" evidence="3">
    <location>
        <begin position="1"/>
        <end position="21"/>
    </location>
</feature>
<keyword evidence="1" id="KW-0472">Membrane</keyword>
<dbReference type="SUPFAM" id="SSF103088">
    <property type="entry name" value="OmpA-like"/>
    <property type="match status" value="1"/>
</dbReference>
<dbReference type="PANTHER" id="PTHR30329:SF21">
    <property type="entry name" value="LIPOPROTEIN YIAD-RELATED"/>
    <property type="match status" value="1"/>
</dbReference>
<organism evidence="5 6">
    <name type="scientific">Marseilla massiliensis</name>
    <dbReference type="NCBI Taxonomy" id="1841864"/>
    <lineage>
        <taxon>Bacteria</taxon>
        <taxon>Pseudomonadati</taxon>
        <taxon>Bacteroidota</taxon>
        <taxon>Bacteroidia</taxon>
        <taxon>Bacteroidales</taxon>
        <taxon>Prevotellaceae</taxon>
        <taxon>Marseilla</taxon>
    </lineage>
</organism>